<dbReference type="VEuPathDB" id="FungiDB:HCDG_04296"/>
<sequence>MTSRLPAPAITSAISGHLELLDWMCHEETSGSDEGFPKRFIPLIGGEYGLGLLERPKEDGRSLIVASGGAPQFKMDEDWNWRENNGVRRSSLFRTANFSP</sequence>
<proteinExistence type="predicted"/>
<reference evidence="2" key="1">
    <citation type="submission" date="2009-05" db="EMBL/GenBank/DDBJ databases">
        <title>The genome sequence of Ajellomyces capsulatus strain H143.</title>
        <authorList>
            <person name="Champion M."/>
            <person name="Cuomo C.A."/>
            <person name="Ma L.-J."/>
            <person name="Henn M.R."/>
            <person name="Sil A."/>
            <person name="Goldman B."/>
            <person name="Young S.K."/>
            <person name="Kodira C.D."/>
            <person name="Zeng Q."/>
            <person name="Koehrsen M."/>
            <person name="Alvarado L."/>
            <person name="Berlin A.M."/>
            <person name="Borenstein D."/>
            <person name="Chen Z."/>
            <person name="Engels R."/>
            <person name="Freedman E."/>
            <person name="Gellesch M."/>
            <person name="Goldberg J."/>
            <person name="Griggs A."/>
            <person name="Gujja S."/>
            <person name="Heiman D.I."/>
            <person name="Hepburn T.A."/>
            <person name="Howarth C."/>
            <person name="Jen D."/>
            <person name="Larson L."/>
            <person name="Lewis B."/>
            <person name="Mehta T."/>
            <person name="Park D."/>
            <person name="Pearson M."/>
            <person name="Roberts A."/>
            <person name="Saif S."/>
            <person name="Shea T.D."/>
            <person name="Shenoy N."/>
            <person name="Sisk P."/>
            <person name="Stolte C."/>
            <person name="Sykes S."/>
            <person name="Walk T."/>
            <person name="White J."/>
            <person name="Yandava C."/>
            <person name="Klein B."/>
            <person name="McEwen J.G."/>
            <person name="Puccia R."/>
            <person name="Goldman G.H."/>
            <person name="Felipe M.S."/>
            <person name="Nino-Vega G."/>
            <person name="San-Blas G."/>
            <person name="Taylor J.W."/>
            <person name="Mendoza L."/>
            <person name="Galagan J.E."/>
            <person name="Nusbaum C."/>
            <person name="Birren B.W."/>
        </authorList>
    </citation>
    <scope>NUCLEOTIDE SEQUENCE [LARGE SCALE GENOMIC DNA]</scope>
    <source>
        <strain evidence="2">H143</strain>
    </source>
</reference>
<dbReference type="Proteomes" id="UP000002624">
    <property type="component" value="Unassembled WGS sequence"/>
</dbReference>
<organism evidence="1 2">
    <name type="scientific">Ajellomyces capsulatus (strain H143)</name>
    <name type="common">Darling's disease fungus</name>
    <name type="synonym">Histoplasma capsulatum</name>
    <dbReference type="NCBI Taxonomy" id="544712"/>
    <lineage>
        <taxon>Eukaryota</taxon>
        <taxon>Fungi</taxon>
        <taxon>Dikarya</taxon>
        <taxon>Ascomycota</taxon>
        <taxon>Pezizomycotina</taxon>
        <taxon>Eurotiomycetes</taxon>
        <taxon>Eurotiomycetidae</taxon>
        <taxon>Onygenales</taxon>
        <taxon>Ajellomycetaceae</taxon>
        <taxon>Histoplasma</taxon>
    </lineage>
</organism>
<accession>C6HDL5</accession>
<protein>
    <submittedName>
        <fullName evidence="1">Uncharacterized protein</fullName>
    </submittedName>
</protein>
<dbReference type="EMBL" id="GG692423">
    <property type="protein sequence ID" value="EER41649.1"/>
    <property type="molecule type" value="Genomic_DNA"/>
</dbReference>
<dbReference type="AlphaFoldDB" id="C6HDL5"/>
<evidence type="ECO:0000313" key="2">
    <source>
        <dbReference type="Proteomes" id="UP000002624"/>
    </source>
</evidence>
<evidence type="ECO:0000313" key="1">
    <source>
        <dbReference type="EMBL" id="EER41649.1"/>
    </source>
</evidence>
<name>C6HDL5_AJECH</name>
<gene>
    <name evidence="1" type="ORF">HCDG_04296</name>
</gene>
<dbReference type="HOGENOM" id="CLU_2305216_0_0_1"/>